<dbReference type="AlphaFoldDB" id="A0AAD3HTP7"/>
<feature type="region of interest" description="Disordered" evidence="1">
    <location>
        <begin position="32"/>
        <end position="51"/>
    </location>
</feature>
<proteinExistence type="predicted"/>
<name>A0AAD3HTP7_9CHLO</name>
<feature type="transmembrane region" description="Helical" evidence="2">
    <location>
        <begin position="141"/>
        <end position="157"/>
    </location>
</feature>
<organism evidence="3 4">
    <name type="scientific">Astrephomene gubernaculifera</name>
    <dbReference type="NCBI Taxonomy" id="47775"/>
    <lineage>
        <taxon>Eukaryota</taxon>
        <taxon>Viridiplantae</taxon>
        <taxon>Chlorophyta</taxon>
        <taxon>core chlorophytes</taxon>
        <taxon>Chlorophyceae</taxon>
        <taxon>CS clade</taxon>
        <taxon>Chlamydomonadales</taxon>
        <taxon>Astrephomenaceae</taxon>
        <taxon>Astrephomene</taxon>
    </lineage>
</organism>
<accession>A0AAD3HTP7</accession>
<protein>
    <submittedName>
        <fullName evidence="3">Uncharacterized protein</fullName>
    </submittedName>
</protein>
<keyword evidence="2" id="KW-0812">Transmembrane</keyword>
<sequence length="163" mass="18035">MATNVNSHFRMMNSGFGKHSFRRCERVVRTSAGRTRTGLATSTSRDATRSTPVPVPVVKDWVRGVEAASSSSRAASSGDVAPPFRQSRSLRLLQAESRKLGERRLVAFISAVAFLTLAWYGQDLLTQLGRITRLPIEELDGLIYFLVGFFAVSLVLPKSRYTL</sequence>
<gene>
    <name evidence="3" type="ORF">Agub_g15082</name>
</gene>
<dbReference type="EMBL" id="BMAR01000065">
    <property type="protein sequence ID" value="GFR52507.1"/>
    <property type="molecule type" value="Genomic_DNA"/>
</dbReference>
<keyword evidence="4" id="KW-1185">Reference proteome</keyword>
<dbReference type="Proteomes" id="UP001054857">
    <property type="component" value="Unassembled WGS sequence"/>
</dbReference>
<keyword evidence="2" id="KW-1133">Transmembrane helix</keyword>
<reference evidence="3 4" key="1">
    <citation type="journal article" date="2021" name="Sci. Rep.">
        <title>Genome sequencing of the multicellular alga Astrephomene provides insights into convergent evolution of germ-soma differentiation.</title>
        <authorList>
            <person name="Yamashita S."/>
            <person name="Yamamoto K."/>
            <person name="Matsuzaki R."/>
            <person name="Suzuki S."/>
            <person name="Yamaguchi H."/>
            <person name="Hirooka S."/>
            <person name="Minakuchi Y."/>
            <person name="Miyagishima S."/>
            <person name="Kawachi M."/>
            <person name="Toyoda A."/>
            <person name="Nozaki H."/>
        </authorList>
    </citation>
    <scope>NUCLEOTIDE SEQUENCE [LARGE SCALE GENOMIC DNA]</scope>
    <source>
        <strain evidence="3 4">NIES-4017</strain>
    </source>
</reference>
<feature type="transmembrane region" description="Helical" evidence="2">
    <location>
        <begin position="105"/>
        <end position="121"/>
    </location>
</feature>
<keyword evidence="2" id="KW-0472">Membrane</keyword>
<evidence type="ECO:0000256" key="1">
    <source>
        <dbReference type="SAM" id="MobiDB-lite"/>
    </source>
</evidence>
<feature type="compositionally biased region" description="Low complexity" evidence="1">
    <location>
        <begin position="40"/>
        <end position="51"/>
    </location>
</feature>
<evidence type="ECO:0000313" key="4">
    <source>
        <dbReference type="Proteomes" id="UP001054857"/>
    </source>
</evidence>
<comment type="caution">
    <text evidence="3">The sequence shown here is derived from an EMBL/GenBank/DDBJ whole genome shotgun (WGS) entry which is preliminary data.</text>
</comment>
<evidence type="ECO:0000313" key="3">
    <source>
        <dbReference type="EMBL" id="GFR52507.1"/>
    </source>
</evidence>
<evidence type="ECO:0000256" key="2">
    <source>
        <dbReference type="SAM" id="Phobius"/>
    </source>
</evidence>